<dbReference type="Proteomes" id="UP001578633">
    <property type="component" value="Chromosome 1"/>
</dbReference>
<name>A0ABR3UWQ9_9PLEO</name>
<gene>
    <name evidence="2" type="ORF">ACET3X_000860</name>
</gene>
<accession>A0ABR3UWQ9</accession>
<organism evidence="2 3">
    <name type="scientific">Alternaria dauci</name>
    <dbReference type="NCBI Taxonomy" id="48095"/>
    <lineage>
        <taxon>Eukaryota</taxon>
        <taxon>Fungi</taxon>
        <taxon>Dikarya</taxon>
        <taxon>Ascomycota</taxon>
        <taxon>Pezizomycotina</taxon>
        <taxon>Dothideomycetes</taxon>
        <taxon>Pleosporomycetidae</taxon>
        <taxon>Pleosporales</taxon>
        <taxon>Pleosporineae</taxon>
        <taxon>Pleosporaceae</taxon>
        <taxon>Alternaria</taxon>
        <taxon>Alternaria sect. Porri</taxon>
    </lineage>
</organism>
<protein>
    <submittedName>
        <fullName evidence="2">Uncharacterized protein</fullName>
    </submittedName>
</protein>
<dbReference type="EMBL" id="JBHGVX010000001">
    <property type="protein sequence ID" value="KAL1800518.1"/>
    <property type="molecule type" value="Genomic_DNA"/>
</dbReference>
<evidence type="ECO:0000256" key="1">
    <source>
        <dbReference type="SAM" id="MobiDB-lite"/>
    </source>
</evidence>
<feature type="region of interest" description="Disordered" evidence="1">
    <location>
        <begin position="59"/>
        <end position="82"/>
    </location>
</feature>
<evidence type="ECO:0000313" key="3">
    <source>
        <dbReference type="Proteomes" id="UP001578633"/>
    </source>
</evidence>
<evidence type="ECO:0000313" key="2">
    <source>
        <dbReference type="EMBL" id="KAL1800518.1"/>
    </source>
</evidence>
<reference evidence="2 3" key="1">
    <citation type="submission" date="2024-09" db="EMBL/GenBank/DDBJ databases">
        <title>T2T genomes of carrot and Alternaria dauci and their utility for understanding host-pathogen interaction during carrot leaf blight disease.</title>
        <authorList>
            <person name="Liu W."/>
            <person name="Xu S."/>
            <person name="Ou C."/>
            <person name="Liu X."/>
            <person name="Zhuang F."/>
            <person name="Deng X.W."/>
        </authorList>
    </citation>
    <scope>NUCLEOTIDE SEQUENCE [LARGE SCALE GENOMIC DNA]</scope>
    <source>
        <strain evidence="2 3">A2016</strain>
    </source>
</reference>
<proteinExistence type="predicted"/>
<dbReference type="RefSeq" id="XP_069311102.1">
    <property type="nucleotide sequence ID" value="XM_069448202.1"/>
</dbReference>
<comment type="caution">
    <text evidence="2">The sequence shown here is derived from an EMBL/GenBank/DDBJ whole genome shotgun (WGS) entry which is preliminary data.</text>
</comment>
<keyword evidence="3" id="KW-1185">Reference proteome</keyword>
<sequence>MQVETVPPTCRTIIPIAQAWRTCKKRSRSYSLGGPFGKDDTVGDITIDSIVSQVNSLPTNSGRTSLAESNINPTDTSLTQEASSGNVMDVSKYYRIAFANSRSRITAASQYPGILRGRLRDLVQLQLAETE</sequence>
<dbReference type="GeneID" id="96081182"/>